<evidence type="ECO:0000256" key="1">
    <source>
        <dbReference type="ARBA" id="ARBA00004613"/>
    </source>
</evidence>
<protein>
    <submittedName>
        <fullName evidence="6">Uncharacterized protein</fullName>
    </submittedName>
</protein>
<reference evidence="6" key="1">
    <citation type="journal article" date="2019" name="bioRxiv">
        <title>The Genome of the Zebra Mussel, Dreissena polymorpha: A Resource for Invasive Species Research.</title>
        <authorList>
            <person name="McCartney M.A."/>
            <person name="Auch B."/>
            <person name="Kono T."/>
            <person name="Mallez S."/>
            <person name="Zhang Y."/>
            <person name="Obille A."/>
            <person name="Becker A."/>
            <person name="Abrahante J.E."/>
            <person name="Garbe J."/>
            <person name="Badalamenti J.P."/>
            <person name="Herman A."/>
            <person name="Mangelson H."/>
            <person name="Liachko I."/>
            <person name="Sullivan S."/>
            <person name="Sone E.D."/>
            <person name="Koren S."/>
            <person name="Silverstein K.A.T."/>
            <person name="Beckman K.B."/>
            <person name="Gohl D.M."/>
        </authorList>
    </citation>
    <scope>NUCLEOTIDE SEQUENCE</scope>
    <source>
        <strain evidence="6">Duluth1</strain>
        <tissue evidence="6">Whole animal</tissue>
    </source>
</reference>
<feature type="signal peptide" evidence="5">
    <location>
        <begin position="1"/>
        <end position="20"/>
    </location>
</feature>
<evidence type="ECO:0000313" key="7">
    <source>
        <dbReference type="Proteomes" id="UP000828390"/>
    </source>
</evidence>
<dbReference type="Gene3D" id="2.10.90.10">
    <property type="entry name" value="Cystine-knot cytokines"/>
    <property type="match status" value="1"/>
</dbReference>
<accession>A0A9D4N7C1</accession>
<reference evidence="6" key="2">
    <citation type="submission" date="2020-11" db="EMBL/GenBank/DDBJ databases">
        <authorList>
            <person name="McCartney M.A."/>
            <person name="Auch B."/>
            <person name="Kono T."/>
            <person name="Mallez S."/>
            <person name="Becker A."/>
            <person name="Gohl D.M."/>
            <person name="Silverstein K.A.T."/>
            <person name="Koren S."/>
            <person name="Bechman K.B."/>
            <person name="Herman A."/>
            <person name="Abrahante J.E."/>
            <person name="Garbe J."/>
        </authorList>
    </citation>
    <scope>NUCLEOTIDE SEQUENCE</scope>
    <source>
        <strain evidence="6">Duluth1</strain>
        <tissue evidence="6">Whole animal</tissue>
    </source>
</reference>
<name>A0A9D4N7C1_DREPO</name>
<comment type="similarity">
    <text evidence="2">Belongs to the IL-17 family.</text>
</comment>
<dbReference type="InterPro" id="IPR029034">
    <property type="entry name" value="Cystine-knot_cytokine"/>
</dbReference>
<comment type="caution">
    <text evidence="6">The sequence shown here is derived from an EMBL/GenBank/DDBJ whole genome shotgun (WGS) entry which is preliminary data.</text>
</comment>
<comment type="subcellular location">
    <subcellularLocation>
        <location evidence="1">Secreted</location>
    </subcellularLocation>
</comment>
<dbReference type="OrthoDB" id="9896444at2759"/>
<dbReference type="Pfam" id="PF06083">
    <property type="entry name" value="IL17"/>
    <property type="match status" value="1"/>
</dbReference>
<evidence type="ECO:0000313" key="6">
    <source>
        <dbReference type="EMBL" id="KAH3891112.1"/>
    </source>
</evidence>
<dbReference type="GO" id="GO:0005576">
    <property type="term" value="C:extracellular region"/>
    <property type="evidence" value="ECO:0007669"/>
    <property type="project" value="UniProtKB-SubCell"/>
</dbReference>
<keyword evidence="3" id="KW-0964">Secreted</keyword>
<feature type="chain" id="PRO_5039732354" evidence="5">
    <location>
        <begin position="21"/>
        <end position="211"/>
    </location>
</feature>
<dbReference type="Proteomes" id="UP000828390">
    <property type="component" value="Unassembled WGS sequence"/>
</dbReference>
<organism evidence="6 7">
    <name type="scientific">Dreissena polymorpha</name>
    <name type="common">Zebra mussel</name>
    <name type="synonym">Mytilus polymorpha</name>
    <dbReference type="NCBI Taxonomy" id="45954"/>
    <lineage>
        <taxon>Eukaryota</taxon>
        <taxon>Metazoa</taxon>
        <taxon>Spiralia</taxon>
        <taxon>Lophotrochozoa</taxon>
        <taxon>Mollusca</taxon>
        <taxon>Bivalvia</taxon>
        <taxon>Autobranchia</taxon>
        <taxon>Heteroconchia</taxon>
        <taxon>Euheterodonta</taxon>
        <taxon>Imparidentia</taxon>
        <taxon>Neoheterodontei</taxon>
        <taxon>Myida</taxon>
        <taxon>Dreissenoidea</taxon>
        <taxon>Dreissenidae</taxon>
        <taxon>Dreissena</taxon>
    </lineage>
</organism>
<evidence type="ECO:0000256" key="5">
    <source>
        <dbReference type="SAM" id="SignalP"/>
    </source>
</evidence>
<dbReference type="EMBL" id="JAIWYP010000001">
    <property type="protein sequence ID" value="KAH3891112.1"/>
    <property type="molecule type" value="Genomic_DNA"/>
</dbReference>
<dbReference type="InterPro" id="IPR010345">
    <property type="entry name" value="IL-17_fam"/>
</dbReference>
<dbReference type="SUPFAM" id="SSF57501">
    <property type="entry name" value="Cystine-knot cytokines"/>
    <property type="match status" value="1"/>
</dbReference>
<evidence type="ECO:0000256" key="4">
    <source>
        <dbReference type="ARBA" id="ARBA00022729"/>
    </source>
</evidence>
<proteinExistence type="inferred from homology"/>
<evidence type="ECO:0000256" key="3">
    <source>
        <dbReference type="ARBA" id="ARBA00022525"/>
    </source>
</evidence>
<dbReference type="AlphaFoldDB" id="A0A9D4N7C1"/>
<keyword evidence="7" id="KW-1185">Reference proteome</keyword>
<dbReference type="GO" id="GO:0005125">
    <property type="term" value="F:cytokine activity"/>
    <property type="evidence" value="ECO:0007669"/>
    <property type="project" value="InterPro"/>
</dbReference>
<evidence type="ECO:0000256" key="2">
    <source>
        <dbReference type="ARBA" id="ARBA00007236"/>
    </source>
</evidence>
<sequence length="211" mass="23196">MKFQFEFIRSAALFFLSTHALTIEKRPESSLLLPDTTPLGREKRASGNVVQFSMDNELSSSVDWKTVDIAKDDVCYNSRASFPCGDINKCPTAVASGQAVPTNYRSTCPWYYEAEHDPTRFPTTIMQARSPCIYCIGSPINECVPVSQNTTVLQKSASPSPDGSYIFYERQVTVTVGFTCAGPRLAENAATTQALTKTTTKAPAEDIPWAK</sequence>
<gene>
    <name evidence="6" type="ORF">DPMN_015201</name>
</gene>
<keyword evidence="4 5" id="KW-0732">Signal</keyword>